<protein>
    <submittedName>
        <fullName evidence="7">Putative citrate lyase beta chain</fullName>
    </submittedName>
</protein>
<keyword evidence="2 5" id="KW-0479">Metal-binding</keyword>
<dbReference type="EMBL" id="BAHC01000159">
    <property type="protein sequence ID" value="GAB92059.1"/>
    <property type="molecule type" value="Genomic_DNA"/>
</dbReference>
<dbReference type="OrthoDB" id="5172636at2"/>
<feature type="binding site" evidence="4">
    <location>
        <position position="129"/>
    </location>
    <ligand>
        <name>substrate</name>
    </ligand>
</feature>
<dbReference type="PANTHER" id="PTHR32308">
    <property type="entry name" value="LYASE BETA SUBUNIT, PUTATIVE (AFU_ORTHOLOGUE AFUA_4G13030)-RELATED"/>
    <property type="match status" value="1"/>
</dbReference>
<dbReference type="GO" id="GO:0006107">
    <property type="term" value="P:oxaloacetate metabolic process"/>
    <property type="evidence" value="ECO:0007669"/>
    <property type="project" value="TreeGrafter"/>
</dbReference>
<dbReference type="GO" id="GO:0000287">
    <property type="term" value="F:magnesium ion binding"/>
    <property type="evidence" value="ECO:0007669"/>
    <property type="project" value="TreeGrafter"/>
</dbReference>
<gene>
    <name evidence="7" type="ORF">GORHZ_159_00150</name>
</gene>
<evidence type="ECO:0000259" key="6">
    <source>
        <dbReference type="Pfam" id="PF03328"/>
    </source>
</evidence>
<name>K6WZS2_9ACTN</name>
<feature type="binding site" evidence="5">
    <location>
        <position position="159"/>
    </location>
    <ligand>
        <name>Mg(2+)</name>
        <dbReference type="ChEBI" id="CHEBI:18420"/>
    </ligand>
</feature>
<dbReference type="SUPFAM" id="SSF51621">
    <property type="entry name" value="Phosphoenolpyruvate/pyruvate domain"/>
    <property type="match status" value="1"/>
</dbReference>
<accession>K6WZS2</accession>
<evidence type="ECO:0000313" key="7">
    <source>
        <dbReference type="EMBL" id="GAB92059.1"/>
    </source>
</evidence>
<dbReference type="InterPro" id="IPR011206">
    <property type="entry name" value="Citrate_lyase_beta/mcl1/mcl2"/>
</dbReference>
<evidence type="ECO:0000256" key="4">
    <source>
        <dbReference type="PIRSR" id="PIRSR015582-1"/>
    </source>
</evidence>
<dbReference type="eggNOG" id="COG2301">
    <property type="taxonomic scope" value="Bacteria"/>
</dbReference>
<feature type="domain" description="HpcH/HpaI aldolase/citrate lyase" evidence="6">
    <location>
        <begin position="5"/>
        <end position="227"/>
    </location>
</feature>
<dbReference type="InterPro" id="IPR005000">
    <property type="entry name" value="Aldolase/citrate-lyase_domain"/>
</dbReference>
<comment type="caution">
    <text evidence="7">The sequence shown here is derived from an EMBL/GenBank/DDBJ whole genome shotgun (WGS) entry which is preliminary data.</text>
</comment>
<evidence type="ECO:0000256" key="3">
    <source>
        <dbReference type="ARBA" id="ARBA00022842"/>
    </source>
</evidence>
<evidence type="ECO:0000256" key="2">
    <source>
        <dbReference type="ARBA" id="ARBA00022723"/>
    </source>
</evidence>
<dbReference type="GO" id="GO:0016829">
    <property type="term" value="F:lyase activity"/>
    <property type="evidence" value="ECO:0007669"/>
    <property type="project" value="UniProtKB-KW"/>
</dbReference>
<evidence type="ECO:0000313" key="8">
    <source>
        <dbReference type="Proteomes" id="UP000008363"/>
    </source>
</evidence>
<dbReference type="PIRSF" id="PIRSF015582">
    <property type="entry name" value="Cit_lyase_B"/>
    <property type="match status" value="1"/>
</dbReference>
<keyword evidence="7" id="KW-0456">Lyase</keyword>
<dbReference type="Gene3D" id="3.20.20.60">
    <property type="entry name" value="Phosphoenolpyruvate-binding domains"/>
    <property type="match status" value="1"/>
</dbReference>
<feature type="binding site" evidence="5">
    <location>
        <position position="129"/>
    </location>
    <ligand>
        <name>Mg(2+)</name>
        <dbReference type="ChEBI" id="CHEBI:18420"/>
    </ligand>
</feature>
<proteinExistence type="predicted"/>
<keyword evidence="8" id="KW-1185">Reference proteome</keyword>
<dbReference type="PANTHER" id="PTHR32308:SF0">
    <property type="entry name" value="HPCH_HPAI ALDOLASE_CITRATE LYASE DOMAIN-CONTAINING PROTEIN"/>
    <property type="match status" value="1"/>
</dbReference>
<reference evidence="7 8" key="1">
    <citation type="submission" date="2012-08" db="EMBL/GenBank/DDBJ databases">
        <title>Whole genome shotgun sequence of Gordonia rhizosphera NBRC 16068.</title>
        <authorList>
            <person name="Takarada H."/>
            <person name="Isaki S."/>
            <person name="Hosoyama A."/>
            <person name="Tsuchikane K."/>
            <person name="Katsumata H."/>
            <person name="Baba S."/>
            <person name="Ohji S."/>
            <person name="Yamazaki S."/>
            <person name="Fujita N."/>
        </authorList>
    </citation>
    <scope>NUCLEOTIDE SEQUENCE [LARGE SCALE GENOMIC DNA]</scope>
    <source>
        <strain evidence="7 8">NBRC 16068</strain>
    </source>
</reference>
<dbReference type="AlphaFoldDB" id="K6WZS2"/>
<comment type="cofactor">
    <cofactor evidence="1">
        <name>Mg(2+)</name>
        <dbReference type="ChEBI" id="CHEBI:18420"/>
    </cofactor>
</comment>
<dbReference type="InterPro" id="IPR040442">
    <property type="entry name" value="Pyrv_kinase-like_dom_sf"/>
</dbReference>
<dbReference type="InterPro" id="IPR015813">
    <property type="entry name" value="Pyrv/PenolPyrv_kinase-like_dom"/>
</dbReference>
<keyword evidence="3 5" id="KW-0460">Magnesium</keyword>
<evidence type="ECO:0000256" key="5">
    <source>
        <dbReference type="PIRSR" id="PIRSR015582-2"/>
    </source>
</evidence>
<dbReference type="STRING" id="1108045.GORHZ_159_00150"/>
<feature type="binding site" evidence="4">
    <location>
        <position position="68"/>
    </location>
    <ligand>
        <name>substrate</name>
    </ligand>
</feature>
<sequence>MQPYRSILFVPGHRPAWVDKAIAAGADCIVLDLEDSVPAEQKEPARATVAEAITRVRQTNPDVGLFVRVNPLATRLTGGDLEAVVVPGLTGIFAPKIEEAVDVKQYDALLDHFEMRNGVEGLEYIVPVETVKAIQNCREVAGASPRVGAMIGPSAEHADIAREVGYEWTPEGLETLYLRSRVLLACREHGLHALTGLWEDLENLDGLKEFAVRGRQLGFRGMIAIHPSHVATVNDVFSPSEEDIAFYEGMVKAYEAAAADGTGALRYRGLHIDKAHYDKAIGWLARSGASEATGNTTAAIIAGKANR</sequence>
<evidence type="ECO:0000256" key="1">
    <source>
        <dbReference type="ARBA" id="ARBA00001946"/>
    </source>
</evidence>
<dbReference type="RefSeq" id="WP_006336115.1">
    <property type="nucleotide sequence ID" value="NZ_BAHC01000159.1"/>
</dbReference>
<dbReference type="Pfam" id="PF03328">
    <property type="entry name" value="HpcH_HpaI"/>
    <property type="match status" value="1"/>
</dbReference>
<dbReference type="Proteomes" id="UP000008363">
    <property type="component" value="Unassembled WGS sequence"/>
</dbReference>
<organism evidence="7 8">
    <name type="scientific">Gordonia rhizosphera NBRC 16068</name>
    <dbReference type="NCBI Taxonomy" id="1108045"/>
    <lineage>
        <taxon>Bacteria</taxon>
        <taxon>Bacillati</taxon>
        <taxon>Actinomycetota</taxon>
        <taxon>Actinomycetes</taxon>
        <taxon>Mycobacteriales</taxon>
        <taxon>Gordoniaceae</taxon>
        <taxon>Gordonia</taxon>
    </lineage>
</organism>